<keyword evidence="1" id="KW-0175">Coiled coil</keyword>
<sequence>MKKLILATACAVASGTIFANTATTTEQRINLLETELQKLKAELQAQKQTQNNLQVKQAKIEENVEKNITAETAKPIAPSWVTWTDNVKVYGIARLDAAVDFKSSPDSGGRTTSSIYRTPFENDKRANHSRSDASINTSRLGVYFNSPDKAVTGNVEADFFDSSNMGTGDGKFRIRHAYFTYKDWTFGQTWSLMSNMETRTDSVDYTQFMGTSYTRTPQVRYDWKIDQNHDLKVALEHTGSRVSAFPSLTGRYTFKQGPLTALAQGFVNEKSVDVAKDTIKKVSWGAGTGLKYQFDPQQSVQANYQYIVGDQKFMPYTTQSGLANATALNAAGDFSLDQDKTDLLMNKLHSFNIGYSYKFNDQWRSNLSASLFEYDDNTEYAKLNQDANKRLTDYAANIFYSPAEQIDIGLEYHQGKREVFDGRTADVSRLNFVSMYKF</sequence>
<reference evidence="3 4" key="1">
    <citation type="submission" date="2019-10" db="EMBL/GenBank/DDBJ databases">
        <authorList>
            <person name="Karimi E."/>
        </authorList>
    </citation>
    <scope>NUCLEOTIDE SEQUENCE [LARGE SCALE GENOMIC DNA]</scope>
    <source>
        <strain evidence="3">Acinetobacter sp. 8BE</strain>
    </source>
</reference>
<evidence type="ECO:0000256" key="2">
    <source>
        <dbReference type="SAM" id="SignalP"/>
    </source>
</evidence>
<protein>
    <submittedName>
        <fullName evidence="3">Porin precurseur in catabolism of dicarboxylic acids</fullName>
    </submittedName>
</protein>
<organism evidence="3 4">
    <name type="scientific">Acinetobacter proteolyticus</name>
    <dbReference type="NCBI Taxonomy" id="1776741"/>
    <lineage>
        <taxon>Bacteria</taxon>
        <taxon>Pseudomonadati</taxon>
        <taxon>Pseudomonadota</taxon>
        <taxon>Gammaproteobacteria</taxon>
        <taxon>Moraxellales</taxon>
        <taxon>Moraxellaceae</taxon>
        <taxon>Acinetobacter</taxon>
    </lineage>
</organism>
<feature type="chain" id="PRO_5024976092" evidence="2">
    <location>
        <begin position="20"/>
        <end position="438"/>
    </location>
</feature>
<keyword evidence="2" id="KW-0732">Signal</keyword>
<name>A0A653K0W8_9GAMM</name>
<dbReference type="InterPro" id="IPR045748">
    <property type="entry name" value="DcaP"/>
</dbReference>
<proteinExistence type="predicted"/>
<gene>
    <name evidence="3" type="primary">dcaP</name>
    <name evidence="3" type="ORF">ACI8B_160009</name>
</gene>
<accession>A0A653K0W8</accession>
<evidence type="ECO:0000313" key="4">
    <source>
        <dbReference type="Proteomes" id="UP000430404"/>
    </source>
</evidence>
<feature type="signal peptide" evidence="2">
    <location>
        <begin position="1"/>
        <end position="19"/>
    </location>
</feature>
<dbReference type="AlphaFoldDB" id="A0A653K0W8"/>
<dbReference type="Pfam" id="PF19577">
    <property type="entry name" value="DcaP"/>
    <property type="match status" value="1"/>
</dbReference>
<evidence type="ECO:0000256" key="1">
    <source>
        <dbReference type="SAM" id="Coils"/>
    </source>
</evidence>
<dbReference type="RefSeq" id="WP_159724697.1">
    <property type="nucleotide sequence ID" value="NZ_LR732744.1"/>
</dbReference>
<dbReference type="Proteomes" id="UP000430404">
    <property type="component" value="Unassembled WGS sequence"/>
</dbReference>
<evidence type="ECO:0000313" key="3">
    <source>
        <dbReference type="EMBL" id="VXA54364.1"/>
    </source>
</evidence>
<feature type="coiled-coil region" evidence="1">
    <location>
        <begin position="22"/>
        <end position="63"/>
    </location>
</feature>
<dbReference type="SUPFAM" id="SSF56935">
    <property type="entry name" value="Porins"/>
    <property type="match status" value="1"/>
</dbReference>
<dbReference type="EMBL" id="CABWKZ010000008">
    <property type="protein sequence ID" value="VXA54364.1"/>
    <property type="molecule type" value="Genomic_DNA"/>
</dbReference>